<keyword evidence="8" id="KW-1185">Reference proteome</keyword>
<sequence length="415" mass="44086">MALSLYFPLLLQLIFLVRPSFSQNPILPKAAIFPLTKDFPAHHYVSKLFMGSNLDPVELVLDLNGPFTWADCGSISASGSRQPVNACSLKCSMAAGPTKGCFTPGYKYNSSSCTLPAENAASGASASGEVNEDEIAMEFWAGPGLSSSLAGNERFLFSCAPSSLLEGLADGAKGVFGLGNSRISLPSQFSTSFGFLDRKFSLCIPASSNGAIFLGGGPHDGDFSSPMIYTPLVFKKNGLRDASYYIHLSSIKVSGKKLPLQEKGLIGTKLSTVVAYTTLERTIYAAFVDAYVKAAQEVNLTLVSSIAPFEVCFSSDGVGNRNSGPNVPVIDLVLQSEMVKWRILGKNSMVLVNDDIMCLGFLDGGINPKDLIVIGGYQMEDHLLEFHLGNSKLGISPLAMDGKSCSDFGPSGFVG</sequence>
<dbReference type="InterPro" id="IPR032861">
    <property type="entry name" value="TAXi_N"/>
</dbReference>
<dbReference type="InterPro" id="IPR032799">
    <property type="entry name" value="TAXi_C"/>
</dbReference>
<dbReference type="AlphaFoldDB" id="A0A9N7NZA4"/>
<gene>
    <name evidence="7" type="ORF">SHERM_06343</name>
</gene>
<dbReference type="FunFam" id="2.40.70.10:FF:000041">
    <property type="entry name" value="Basic 7S globulin"/>
    <property type="match status" value="1"/>
</dbReference>
<name>A0A9N7NZA4_STRHE</name>
<dbReference type="GO" id="GO:0005576">
    <property type="term" value="C:extracellular region"/>
    <property type="evidence" value="ECO:0007669"/>
    <property type="project" value="UniProtKB-SubCell"/>
</dbReference>
<dbReference type="Pfam" id="PF14541">
    <property type="entry name" value="TAXi_C"/>
    <property type="match status" value="1"/>
</dbReference>
<dbReference type="InterPro" id="IPR021109">
    <property type="entry name" value="Peptidase_aspartic_dom_sf"/>
</dbReference>
<dbReference type="EMBL" id="CACSLK010031655">
    <property type="protein sequence ID" value="CAA0839879.1"/>
    <property type="molecule type" value="Genomic_DNA"/>
</dbReference>
<keyword evidence="3" id="KW-0964">Secreted</keyword>
<dbReference type="Pfam" id="PF14543">
    <property type="entry name" value="TAXi_N"/>
    <property type="match status" value="1"/>
</dbReference>
<evidence type="ECO:0000313" key="8">
    <source>
        <dbReference type="Proteomes" id="UP001153555"/>
    </source>
</evidence>
<evidence type="ECO:0000256" key="5">
    <source>
        <dbReference type="SAM" id="SignalP"/>
    </source>
</evidence>
<comment type="subcellular location">
    <subcellularLocation>
        <location evidence="1">Secreted</location>
        <location evidence="1">Extracellular space</location>
    </subcellularLocation>
</comment>
<comment type="caution">
    <text evidence="7">The sequence shown here is derived from an EMBL/GenBank/DDBJ whole genome shotgun (WGS) entry which is preliminary data.</text>
</comment>
<dbReference type="InterPro" id="IPR001461">
    <property type="entry name" value="Aspartic_peptidase_A1"/>
</dbReference>
<dbReference type="PANTHER" id="PTHR47965:SF46">
    <property type="entry name" value="BASIC 7S GLOBULIN-LIKE"/>
    <property type="match status" value="1"/>
</dbReference>
<organism evidence="7 8">
    <name type="scientific">Striga hermonthica</name>
    <name type="common">Purple witchweed</name>
    <name type="synonym">Buchnera hermonthica</name>
    <dbReference type="NCBI Taxonomy" id="68872"/>
    <lineage>
        <taxon>Eukaryota</taxon>
        <taxon>Viridiplantae</taxon>
        <taxon>Streptophyta</taxon>
        <taxon>Embryophyta</taxon>
        <taxon>Tracheophyta</taxon>
        <taxon>Spermatophyta</taxon>
        <taxon>Magnoliopsida</taxon>
        <taxon>eudicotyledons</taxon>
        <taxon>Gunneridae</taxon>
        <taxon>Pentapetalae</taxon>
        <taxon>asterids</taxon>
        <taxon>lamiids</taxon>
        <taxon>Lamiales</taxon>
        <taxon>Orobanchaceae</taxon>
        <taxon>Buchnereae</taxon>
        <taxon>Striga</taxon>
    </lineage>
</organism>
<dbReference type="GO" id="GO:0004190">
    <property type="term" value="F:aspartic-type endopeptidase activity"/>
    <property type="evidence" value="ECO:0007669"/>
    <property type="project" value="InterPro"/>
</dbReference>
<dbReference type="PROSITE" id="PS51767">
    <property type="entry name" value="PEPTIDASE_A1"/>
    <property type="match status" value="1"/>
</dbReference>
<keyword evidence="4 5" id="KW-0732">Signal</keyword>
<evidence type="ECO:0000256" key="2">
    <source>
        <dbReference type="ARBA" id="ARBA00007447"/>
    </source>
</evidence>
<dbReference type="SUPFAM" id="SSF50630">
    <property type="entry name" value="Acid proteases"/>
    <property type="match status" value="1"/>
</dbReference>
<comment type="similarity">
    <text evidence="2">Belongs to the peptidase A1 family.</text>
</comment>
<evidence type="ECO:0000256" key="3">
    <source>
        <dbReference type="ARBA" id="ARBA00022525"/>
    </source>
</evidence>
<proteinExistence type="inferred from homology"/>
<dbReference type="Gene3D" id="2.40.70.10">
    <property type="entry name" value="Acid Proteases"/>
    <property type="match status" value="2"/>
</dbReference>
<reference evidence="7" key="1">
    <citation type="submission" date="2019-12" db="EMBL/GenBank/DDBJ databases">
        <authorList>
            <person name="Scholes J."/>
        </authorList>
    </citation>
    <scope>NUCLEOTIDE SEQUENCE</scope>
</reference>
<evidence type="ECO:0000256" key="1">
    <source>
        <dbReference type="ARBA" id="ARBA00004239"/>
    </source>
</evidence>
<feature type="domain" description="Peptidase A1" evidence="6">
    <location>
        <begin position="44"/>
        <end position="396"/>
    </location>
</feature>
<dbReference type="Proteomes" id="UP001153555">
    <property type="component" value="Unassembled WGS sequence"/>
</dbReference>
<protein>
    <submittedName>
        <fullName evidence="7">Eukaryotic aspartyl protease family protein</fullName>
    </submittedName>
</protein>
<feature type="signal peptide" evidence="5">
    <location>
        <begin position="1"/>
        <end position="22"/>
    </location>
</feature>
<dbReference type="PANTHER" id="PTHR47965">
    <property type="entry name" value="ASPARTYL PROTEASE-RELATED"/>
    <property type="match status" value="1"/>
</dbReference>
<feature type="chain" id="PRO_5040134153" evidence="5">
    <location>
        <begin position="23"/>
        <end position="415"/>
    </location>
</feature>
<evidence type="ECO:0000256" key="4">
    <source>
        <dbReference type="ARBA" id="ARBA00022729"/>
    </source>
</evidence>
<dbReference type="InterPro" id="IPR033121">
    <property type="entry name" value="PEPTIDASE_A1"/>
</dbReference>
<evidence type="ECO:0000313" key="7">
    <source>
        <dbReference type="EMBL" id="CAA0839879.1"/>
    </source>
</evidence>
<accession>A0A9N7NZA4</accession>
<keyword evidence="7" id="KW-0378">Hydrolase</keyword>
<keyword evidence="7" id="KW-0645">Protease</keyword>
<evidence type="ECO:0000259" key="6">
    <source>
        <dbReference type="PROSITE" id="PS51767"/>
    </source>
</evidence>
<dbReference type="OrthoDB" id="1162128at2759"/>
<dbReference type="GO" id="GO:0006508">
    <property type="term" value="P:proteolysis"/>
    <property type="evidence" value="ECO:0007669"/>
    <property type="project" value="UniProtKB-KW"/>
</dbReference>